<dbReference type="OrthoDB" id="708224at2"/>
<dbReference type="AlphaFoldDB" id="G0J2T1"/>
<dbReference type="PROSITE" id="PS00101">
    <property type="entry name" value="HEXAPEP_TRANSFERASES"/>
    <property type="match status" value="1"/>
</dbReference>
<dbReference type="HOGENOM" id="CLU_081811_2_0_10"/>
<dbReference type="RefSeq" id="WP_014021704.1">
    <property type="nucleotide sequence ID" value="NC_015914.1"/>
</dbReference>
<evidence type="ECO:0000256" key="1">
    <source>
        <dbReference type="ARBA" id="ARBA00007274"/>
    </source>
</evidence>
<keyword evidence="5" id="KW-0220">Diaminopimelate biosynthesis</keyword>
<dbReference type="InterPro" id="IPR018357">
    <property type="entry name" value="Hexapep_transf_CS"/>
</dbReference>
<protein>
    <submittedName>
        <fullName evidence="10">Putative hexapeptide transferase family protein</fullName>
    </submittedName>
</protein>
<dbReference type="Pfam" id="PF17836">
    <property type="entry name" value="PglD_N"/>
    <property type="match status" value="1"/>
</dbReference>
<evidence type="ECO:0000256" key="7">
    <source>
        <dbReference type="ARBA" id="ARBA00023315"/>
    </source>
</evidence>
<dbReference type="CDD" id="cd03360">
    <property type="entry name" value="LbH_AT_putative"/>
    <property type="match status" value="1"/>
</dbReference>
<comment type="similarity">
    <text evidence="1">Belongs to the transferase hexapeptide repeat family.</text>
</comment>
<dbReference type="PANTHER" id="PTHR43300">
    <property type="entry name" value="ACETYLTRANSFERASE"/>
    <property type="match status" value="1"/>
</dbReference>
<evidence type="ECO:0000256" key="4">
    <source>
        <dbReference type="ARBA" id="ARBA00022737"/>
    </source>
</evidence>
<dbReference type="KEGG" id="cmr:Cycma_3706"/>
<feature type="domain" description="PglD N-terminal" evidence="9">
    <location>
        <begin position="2"/>
        <end position="76"/>
    </location>
</feature>
<dbReference type="EMBL" id="CP002955">
    <property type="protein sequence ID" value="AEL27418.1"/>
    <property type="molecule type" value="Genomic_DNA"/>
</dbReference>
<dbReference type="Pfam" id="PF00132">
    <property type="entry name" value="Hexapep"/>
    <property type="match status" value="1"/>
</dbReference>
<keyword evidence="7" id="KW-0012">Acyltransferase</keyword>
<feature type="binding site" evidence="8">
    <location>
        <position position="66"/>
    </location>
    <ligand>
        <name>substrate</name>
    </ligand>
</feature>
<organism evidence="10 11">
    <name type="scientific">Cyclobacterium marinum (strain ATCC 25205 / DSM 745 / LMG 13164 / NCIMB 1802)</name>
    <name type="common">Flectobacillus marinus</name>
    <dbReference type="NCBI Taxonomy" id="880070"/>
    <lineage>
        <taxon>Bacteria</taxon>
        <taxon>Pseudomonadati</taxon>
        <taxon>Bacteroidota</taxon>
        <taxon>Cytophagia</taxon>
        <taxon>Cytophagales</taxon>
        <taxon>Cyclobacteriaceae</taxon>
        <taxon>Cyclobacterium</taxon>
    </lineage>
</organism>
<keyword evidence="11" id="KW-1185">Reference proteome</keyword>
<evidence type="ECO:0000256" key="5">
    <source>
        <dbReference type="ARBA" id="ARBA00022915"/>
    </source>
</evidence>
<evidence type="ECO:0000313" key="10">
    <source>
        <dbReference type="EMBL" id="AEL27418.1"/>
    </source>
</evidence>
<dbReference type="InterPro" id="IPR041561">
    <property type="entry name" value="PglD_N"/>
</dbReference>
<dbReference type="Gene3D" id="3.40.50.20">
    <property type="match status" value="1"/>
</dbReference>
<evidence type="ECO:0000256" key="6">
    <source>
        <dbReference type="ARBA" id="ARBA00023154"/>
    </source>
</evidence>
<evidence type="ECO:0000256" key="8">
    <source>
        <dbReference type="PIRSR" id="PIRSR620019-2"/>
    </source>
</evidence>
<dbReference type="InterPro" id="IPR020019">
    <property type="entry name" value="AcTrfase_PglD-like"/>
</dbReference>
<dbReference type="GO" id="GO:0009085">
    <property type="term" value="P:lysine biosynthetic process"/>
    <property type="evidence" value="ECO:0007669"/>
    <property type="project" value="UniProtKB-KW"/>
</dbReference>
<keyword evidence="2" id="KW-0028">Amino-acid biosynthesis</keyword>
<dbReference type="InterPro" id="IPR011004">
    <property type="entry name" value="Trimer_LpxA-like_sf"/>
</dbReference>
<sequence length="206" mass="21611">MVIAGAGSHAMEVLDVLISKKMNVGVKFFDNVSSENVFQSSYPVLKSKDELTDAFKMDPRFMLGVGECEVREFMYKLFVSLGGELVGIRTESAIISTYSPSDTSDVFHHSFIGANVELGLGTLINTGSFIHHGATVGRFSTISPGVQVLGNACVGDLSFIGAGAILLPGVKVGNNVKVAAGAVVTVDVPDEATCIGVPAKIKSVIK</sequence>
<dbReference type="STRING" id="880070.Cycma_3706"/>
<keyword evidence="4" id="KW-0677">Repeat</keyword>
<dbReference type="GO" id="GO:0019877">
    <property type="term" value="P:diaminopimelate biosynthetic process"/>
    <property type="evidence" value="ECO:0007669"/>
    <property type="project" value="UniProtKB-KW"/>
</dbReference>
<accession>G0J2T1</accession>
<dbReference type="Gene3D" id="2.160.10.10">
    <property type="entry name" value="Hexapeptide repeat proteins"/>
    <property type="match status" value="1"/>
</dbReference>
<dbReference type="eggNOG" id="COG0110">
    <property type="taxonomic scope" value="Bacteria"/>
</dbReference>
<gene>
    <name evidence="10" type="ordered locus">Cycma_3706</name>
</gene>
<keyword evidence="3 10" id="KW-0808">Transferase</keyword>
<proteinExistence type="inferred from homology"/>
<evidence type="ECO:0000256" key="2">
    <source>
        <dbReference type="ARBA" id="ARBA00022605"/>
    </source>
</evidence>
<evidence type="ECO:0000313" key="11">
    <source>
        <dbReference type="Proteomes" id="UP000001635"/>
    </source>
</evidence>
<dbReference type="GO" id="GO:0016746">
    <property type="term" value="F:acyltransferase activity"/>
    <property type="evidence" value="ECO:0007669"/>
    <property type="project" value="UniProtKB-KW"/>
</dbReference>
<keyword evidence="6" id="KW-0457">Lysine biosynthesis</keyword>
<dbReference type="SUPFAM" id="SSF51161">
    <property type="entry name" value="Trimeric LpxA-like enzymes"/>
    <property type="match status" value="1"/>
</dbReference>
<dbReference type="PANTHER" id="PTHR43300:SF10">
    <property type="entry name" value="2,3,4,5-TETRAHYDROPYRIDINE-2,6-DICARBOXYLATE N-ACETYLTRANSFERASE"/>
    <property type="match status" value="1"/>
</dbReference>
<reference evidence="11" key="1">
    <citation type="submission" date="2011-07" db="EMBL/GenBank/DDBJ databases">
        <title>The complete genome of Cyclobacterium marinum DSM 745.</title>
        <authorList>
            <person name="Lucas S."/>
            <person name="Han J."/>
            <person name="Lapidus A."/>
            <person name="Bruce D."/>
            <person name="Goodwin L."/>
            <person name="Pitluck S."/>
            <person name="Peters L."/>
            <person name="Kyrpides N."/>
            <person name="Mavromatis K."/>
            <person name="Ivanova N."/>
            <person name="Ovchinnikova G."/>
            <person name="Chertkov O."/>
            <person name="Detter J.C."/>
            <person name="Tapia R."/>
            <person name="Han C."/>
            <person name="Land M."/>
            <person name="Hauser L."/>
            <person name="Markowitz V."/>
            <person name="Cheng J.-F."/>
            <person name="Hugenholtz P."/>
            <person name="Woyke T."/>
            <person name="Wu D."/>
            <person name="Tindall B."/>
            <person name="Schuetze A."/>
            <person name="Brambilla E."/>
            <person name="Klenk H.-P."/>
            <person name="Eisen J.A."/>
        </authorList>
    </citation>
    <scope>NUCLEOTIDE SEQUENCE [LARGE SCALE GENOMIC DNA]</scope>
    <source>
        <strain evidence="11">ATCC 25205 / DSM 745 / LMG 13164 / NCIMB 1802</strain>
    </source>
</reference>
<dbReference type="InterPro" id="IPR001451">
    <property type="entry name" value="Hexapep"/>
</dbReference>
<evidence type="ECO:0000259" key="9">
    <source>
        <dbReference type="Pfam" id="PF17836"/>
    </source>
</evidence>
<dbReference type="Proteomes" id="UP000001635">
    <property type="component" value="Chromosome"/>
</dbReference>
<dbReference type="InterPro" id="IPR050179">
    <property type="entry name" value="Trans_hexapeptide_repeat"/>
</dbReference>
<evidence type="ECO:0000256" key="3">
    <source>
        <dbReference type="ARBA" id="ARBA00022679"/>
    </source>
</evidence>
<name>G0J2T1_CYCMS</name>